<sequence length="254" mass="27975">MNSSDNTILITGGSSGIGLALAERFLEDNNNVIIVGRNKAKLDEAKQKYPQLHVHVCDIADEADRVALFRWVEKEFPTLNILVNNAGIQQRANLLQAADHWADYRKEISINIEGPIHLSLLFAPHLAKQENAAIINVSSGLAFTPGVWVPVYSATKAAIHSFTMSLRLQLAATGTEVIEVLPPAVNTDLGGKGLHTFGADLNEFVDSVYSRIKQGDQEIGFGASEKRLRASREELEEGTKQAWENFLKNNPEFQ</sequence>
<dbReference type="InterPro" id="IPR036291">
    <property type="entry name" value="NAD(P)-bd_dom_sf"/>
</dbReference>
<gene>
    <name evidence="5" type="ORF">SAMN05216244_3789</name>
</gene>
<dbReference type="PANTHER" id="PTHR44196">
    <property type="entry name" value="DEHYDROGENASE/REDUCTASE SDR FAMILY MEMBER 7B"/>
    <property type="match status" value="1"/>
</dbReference>
<dbReference type="PRINTS" id="PR00081">
    <property type="entry name" value="GDHRDH"/>
</dbReference>
<dbReference type="GO" id="GO:0016020">
    <property type="term" value="C:membrane"/>
    <property type="evidence" value="ECO:0007669"/>
    <property type="project" value="TreeGrafter"/>
</dbReference>
<reference evidence="6" key="1">
    <citation type="submission" date="2016-10" db="EMBL/GenBank/DDBJ databases">
        <authorList>
            <person name="Varghese N."/>
            <person name="Submissions S."/>
        </authorList>
    </citation>
    <scope>NUCLEOTIDE SEQUENCE [LARGE SCALE GENOMIC DNA]</scope>
    <source>
        <strain evidence="6">CGMCC 1.6199</strain>
    </source>
</reference>
<dbReference type="AlphaFoldDB" id="A0A1G9X8U0"/>
<organism evidence="5 6">
    <name type="scientific">Sediminibacillus halophilus</name>
    <dbReference type="NCBI Taxonomy" id="482461"/>
    <lineage>
        <taxon>Bacteria</taxon>
        <taxon>Bacillati</taxon>
        <taxon>Bacillota</taxon>
        <taxon>Bacilli</taxon>
        <taxon>Bacillales</taxon>
        <taxon>Bacillaceae</taxon>
        <taxon>Sediminibacillus</taxon>
    </lineage>
</organism>
<name>A0A1G9X8U0_9BACI</name>
<comment type="similarity">
    <text evidence="1 3">Belongs to the short-chain dehydrogenases/reductases (SDR) family.</text>
</comment>
<proteinExistence type="inferred from homology"/>
<dbReference type="STRING" id="482461.SAMN05216244_3789"/>
<evidence type="ECO:0000313" key="5">
    <source>
        <dbReference type="EMBL" id="SDM92866.1"/>
    </source>
</evidence>
<keyword evidence="6" id="KW-1185">Reference proteome</keyword>
<dbReference type="SMART" id="SM00822">
    <property type="entry name" value="PKS_KR"/>
    <property type="match status" value="1"/>
</dbReference>
<dbReference type="EMBL" id="FNHF01000006">
    <property type="protein sequence ID" value="SDM92866.1"/>
    <property type="molecule type" value="Genomic_DNA"/>
</dbReference>
<feature type="domain" description="Ketoreductase" evidence="4">
    <location>
        <begin position="6"/>
        <end position="181"/>
    </location>
</feature>
<dbReference type="OrthoDB" id="9810734at2"/>
<evidence type="ECO:0000313" key="6">
    <source>
        <dbReference type="Proteomes" id="UP000182347"/>
    </source>
</evidence>
<evidence type="ECO:0000259" key="4">
    <source>
        <dbReference type="SMART" id="SM00822"/>
    </source>
</evidence>
<dbReference type="PRINTS" id="PR00080">
    <property type="entry name" value="SDRFAMILY"/>
</dbReference>
<evidence type="ECO:0000256" key="3">
    <source>
        <dbReference type="RuleBase" id="RU000363"/>
    </source>
</evidence>
<dbReference type="RefSeq" id="WP_074600776.1">
    <property type="nucleotide sequence ID" value="NZ_FNHF01000006.1"/>
</dbReference>
<accession>A0A1G9X8U0</accession>
<dbReference type="Gene3D" id="3.40.50.720">
    <property type="entry name" value="NAD(P)-binding Rossmann-like Domain"/>
    <property type="match status" value="1"/>
</dbReference>
<dbReference type="Pfam" id="PF00106">
    <property type="entry name" value="adh_short"/>
    <property type="match status" value="1"/>
</dbReference>
<protein>
    <submittedName>
        <fullName evidence="5">Uncharacterized oxidoreductase</fullName>
    </submittedName>
</protein>
<evidence type="ECO:0000256" key="1">
    <source>
        <dbReference type="ARBA" id="ARBA00006484"/>
    </source>
</evidence>
<dbReference type="PANTHER" id="PTHR44196:SF1">
    <property type="entry name" value="DEHYDROGENASE_REDUCTASE SDR FAMILY MEMBER 7B"/>
    <property type="match status" value="1"/>
</dbReference>
<evidence type="ECO:0000256" key="2">
    <source>
        <dbReference type="ARBA" id="ARBA00023002"/>
    </source>
</evidence>
<dbReference type="PROSITE" id="PS00061">
    <property type="entry name" value="ADH_SHORT"/>
    <property type="match status" value="1"/>
</dbReference>
<dbReference type="SUPFAM" id="SSF51735">
    <property type="entry name" value="NAD(P)-binding Rossmann-fold domains"/>
    <property type="match status" value="1"/>
</dbReference>
<dbReference type="InterPro" id="IPR020904">
    <property type="entry name" value="Sc_DH/Rdtase_CS"/>
</dbReference>
<dbReference type="Proteomes" id="UP000182347">
    <property type="component" value="Unassembled WGS sequence"/>
</dbReference>
<dbReference type="InterPro" id="IPR057326">
    <property type="entry name" value="KR_dom"/>
</dbReference>
<dbReference type="GO" id="GO:0016491">
    <property type="term" value="F:oxidoreductase activity"/>
    <property type="evidence" value="ECO:0007669"/>
    <property type="project" value="UniProtKB-KW"/>
</dbReference>
<keyword evidence="2" id="KW-0560">Oxidoreductase</keyword>
<dbReference type="InterPro" id="IPR002347">
    <property type="entry name" value="SDR_fam"/>
</dbReference>